<gene>
    <name evidence="3" type="ORF">RM590_33570</name>
</gene>
<dbReference type="Proteomes" id="UP001183246">
    <property type="component" value="Unassembled WGS sequence"/>
</dbReference>
<keyword evidence="1" id="KW-0880">Kelch repeat</keyword>
<comment type="caution">
    <text evidence="3">The sequence shown here is derived from an EMBL/GenBank/DDBJ whole genome shotgun (WGS) entry which is preliminary data.</text>
</comment>
<keyword evidence="2" id="KW-0677">Repeat</keyword>
<evidence type="ECO:0000313" key="4">
    <source>
        <dbReference type="Proteomes" id="UP001183246"/>
    </source>
</evidence>
<dbReference type="InterPro" id="IPR015915">
    <property type="entry name" value="Kelch-typ_b-propeller"/>
</dbReference>
<protein>
    <submittedName>
        <fullName evidence="3">Kelch repeat-containing protein</fullName>
    </submittedName>
</protein>
<evidence type="ECO:0000256" key="1">
    <source>
        <dbReference type="ARBA" id="ARBA00022441"/>
    </source>
</evidence>
<evidence type="ECO:0000256" key="2">
    <source>
        <dbReference type="ARBA" id="ARBA00022737"/>
    </source>
</evidence>
<keyword evidence="4" id="KW-1185">Reference proteome</keyword>
<sequence>MTTASDLAAGQWTATGALPSPGCWHGQHDGPIVLPSGKVLVAGGADAGATALATAALYDPDAGTWAATGALATARRLHTLTALPDGRVLAAGGVTGAPESPAPGLASAEIYDPGTGTWSVTGAMHGRRWGHSAVALPDGTVLVAGGTTIRSAQSTRSLSTAEIYDPATEEWTEAAPMTEARAGHPAVLLANGRVLVAGGSATTGPGQETALAFCELYDPATGVWTPTGSLATPRGLHQATRLTDGTVLVTGGGPAGAGGDGTFAPFSLTTAERYNPGSGQWTAAPPMAFGRGGHRAVPLSGGRLLVIGGAGGPAFDVGYQNAALFDAAAGTWTPTGGLTSGRLAFAAAALPDGRVLVAGGVVRSGPATAEPGTDVLAASAEIFAAGAEGPG</sequence>
<evidence type="ECO:0000313" key="3">
    <source>
        <dbReference type="EMBL" id="MDT0347463.1"/>
    </source>
</evidence>
<dbReference type="InterPro" id="IPR006652">
    <property type="entry name" value="Kelch_1"/>
</dbReference>
<dbReference type="PANTHER" id="PTHR46344">
    <property type="entry name" value="OS02G0202900 PROTEIN"/>
    <property type="match status" value="1"/>
</dbReference>
<dbReference type="Gene3D" id="2.130.10.80">
    <property type="entry name" value="Galactose oxidase/kelch, beta-propeller"/>
    <property type="match status" value="2"/>
</dbReference>
<name>A0ABU2N0N8_9ACTN</name>
<dbReference type="Pfam" id="PF01344">
    <property type="entry name" value="Kelch_1"/>
    <property type="match status" value="2"/>
</dbReference>
<dbReference type="SUPFAM" id="SSF117281">
    <property type="entry name" value="Kelch motif"/>
    <property type="match status" value="1"/>
</dbReference>
<dbReference type="EMBL" id="JAVREL010000033">
    <property type="protein sequence ID" value="MDT0347463.1"/>
    <property type="molecule type" value="Genomic_DNA"/>
</dbReference>
<dbReference type="InterPro" id="IPR037293">
    <property type="entry name" value="Gal_Oxidase_central_sf"/>
</dbReference>
<proteinExistence type="predicted"/>
<accession>A0ABU2N0N8</accession>
<dbReference type="PANTHER" id="PTHR46344:SF27">
    <property type="entry name" value="KELCH REPEAT SUPERFAMILY PROTEIN"/>
    <property type="match status" value="1"/>
</dbReference>
<dbReference type="RefSeq" id="WP_311708589.1">
    <property type="nucleotide sequence ID" value="NZ_JAVREL010000033.1"/>
</dbReference>
<dbReference type="Gene3D" id="2.120.10.80">
    <property type="entry name" value="Kelch-type beta propeller"/>
    <property type="match status" value="2"/>
</dbReference>
<organism evidence="3 4">
    <name type="scientific">Streptomyces litchfieldiae</name>
    <dbReference type="NCBI Taxonomy" id="3075543"/>
    <lineage>
        <taxon>Bacteria</taxon>
        <taxon>Bacillati</taxon>
        <taxon>Actinomycetota</taxon>
        <taxon>Actinomycetes</taxon>
        <taxon>Kitasatosporales</taxon>
        <taxon>Streptomycetaceae</taxon>
        <taxon>Streptomyces</taxon>
    </lineage>
</organism>
<dbReference type="SMART" id="SM00612">
    <property type="entry name" value="Kelch"/>
    <property type="match status" value="6"/>
</dbReference>
<reference evidence="4" key="1">
    <citation type="submission" date="2023-07" db="EMBL/GenBank/DDBJ databases">
        <title>30 novel species of actinomycetes from the DSMZ collection.</title>
        <authorList>
            <person name="Nouioui I."/>
        </authorList>
    </citation>
    <scope>NUCLEOTIDE SEQUENCE [LARGE SCALE GENOMIC DNA]</scope>
    <source>
        <strain evidence="4">DSM 44938</strain>
    </source>
</reference>